<feature type="non-terminal residue" evidence="2">
    <location>
        <position position="57"/>
    </location>
</feature>
<feature type="non-terminal residue" evidence="2">
    <location>
        <position position="1"/>
    </location>
</feature>
<evidence type="ECO:0000313" key="2">
    <source>
        <dbReference type="EMBL" id="KAJ7728642.1"/>
    </source>
</evidence>
<evidence type="ECO:0000313" key="3">
    <source>
        <dbReference type="Proteomes" id="UP001215598"/>
    </source>
</evidence>
<keyword evidence="1" id="KW-0812">Transmembrane</keyword>
<protein>
    <submittedName>
        <fullName evidence="2">Uncharacterized protein</fullName>
    </submittedName>
</protein>
<feature type="transmembrane region" description="Helical" evidence="1">
    <location>
        <begin position="30"/>
        <end position="51"/>
    </location>
</feature>
<keyword evidence="3" id="KW-1185">Reference proteome</keyword>
<gene>
    <name evidence="2" type="ORF">B0H16DRAFT_1211656</name>
</gene>
<dbReference type="AlphaFoldDB" id="A0AAD7HUG1"/>
<reference evidence="2" key="1">
    <citation type="submission" date="2023-03" db="EMBL/GenBank/DDBJ databases">
        <title>Massive genome expansion in bonnet fungi (Mycena s.s.) driven by repeated elements and novel gene families across ecological guilds.</title>
        <authorList>
            <consortium name="Lawrence Berkeley National Laboratory"/>
            <person name="Harder C.B."/>
            <person name="Miyauchi S."/>
            <person name="Viragh M."/>
            <person name="Kuo A."/>
            <person name="Thoen E."/>
            <person name="Andreopoulos B."/>
            <person name="Lu D."/>
            <person name="Skrede I."/>
            <person name="Drula E."/>
            <person name="Henrissat B."/>
            <person name="Morin E."/>
            <person name="Kohler A."/>
            <person name="Barry K."/>
            <person name="LaButti K."/>
            <person name="Morin E."/>
            <person name="Salamov A."/>
            <person name="Lipzen A."/>
            <person name="Mereny Z."/>
            <person name="Hegedus B."/>
            <person name="Baldrian P."/>
            <person name="Stursova M."/>
            <person name="Weitz H."/>
            <person name="Taylor A."/>
            <person name="Grigoriev I.V."/>
            <person name="Nagy L.G."/>
            <person name="Martin F."/>
            <person name="Kauserud H."/>
        </authorList>
    </citation>
    <scope>NUCLEOTIDE SEQUENCE</scope>
    <source>
        <strain evidence="2">CBHHK182m</strain>
    </source>
</reference>
<keyword evidence="1" id="KW-0472">Membrane</keyword>
<dbReference type="EMBL" id="JARKIB010000171">
    <property type="protein sequence ID" value="KAJ7728642.1"/>
    <property type="molecule type" value="Genomic_DNA"/>
</dbReference>
<name>A0AAD7HUG1_9AGAR</name>
<comment type="caution">
    <text evidence="2">The sequence shown here is derived from an EMBL/GenBank/DDBJ whole genome shotgun (WGS) entry which is preliminary data.</text>
</comment>
<sequence>VILQWGTTGAAVFVAYWTPSIGIGCRSGSYLIYGVAATLSWIILVLSHLLLHEAMRR</sequence>
<proteinExistence type="predicted"/>
<evidence type="ECO:0000256" key="1">
    <source>
        <dbReference type="SAM" id="Phobius"/>
    </source>
</evidence>
<accession>A0AAD7HUG1</accession>
<keyword evidence="1" id="KW-1133">Transmembrane helix</keyword>
<dbReference type="Proteomes" id="UP001215598">
    <property type="component" value="Unassembled WGS sequence"/>
</dbReference>
<organism evidence="2 3">
    <name type="scientific">Mycena metata</name>
    <dbReference type="NCBI Taxonomy" id="1033252"/>
    <lineage>
        <taxon>Eukaryota</taxon>
        <taxon>Fungi</taxon>
        <taxon>Dikarya</taxon>
        <taxon>Basidiomycota</taxon>
        <taxon>Agaricomycotina</taxon>
        <taxon>Agaricomycetes</taxon>
        <taxon>Agaricomycetidae</taxon>
        <taxon>Agaricales</taxon>
        <taxon>Marasmiineae</taxon>
        <taxon>Mycenaceae</taxon>
        <taxon>Mycena</taxon>
    </lineage>
</organism>